<reference evidence="1 2" key="1">
    <citation type="journal article" date="2020" name="Cell">
        <title>Large-Scale Comparative Analyses of Tick Genomes Elucidate Their Genetic Diversity and Vector Capacities.</title>
        <authorList>
            <consortium name="Tick Genome and Microbiome Consortium (TIGMIC)"/>
            <person name="Jia N."/>
            <person name="Wang J."/>
            <person name="Shi W."/>
            <person name="Du L."/>
            <person name="Sun Y."/>
            <person name="Zhan W."/>
            <person name="Jiang J.F."/>
            <person name="Wang Q."/>
            <person name="Zhang B."/>
            <person name="Ji P."/>
            <person name="Bell-Sakyi L."/>
            <person name="Cui X.M."/>
            <person name="Yuan T.T."/>
            <person name="Jiang B.G."/>
            <person name="Yang W.F."/>
            <person name="Lam T.T."/>
            <person name="Chang Q.C."/>
            <person name="Ding S.J."/>
            <person name="Wang X.J."/>
            <person name="Zhu J.G."/>
            <person name="Ruan X.D."/>
            <person name="Zhao L."/>
            <person name="Wei J.T."/>
            <person name="Ye R.Z."/>
            <person name="Que T.C."/>
            <person name="Du C.H."/>
            <person name="Zhou Y.H."/>
            <person name="Cheng J.X."/>
            <person name="Dai P.F."/>
            <person name="Guo W.B."/>
            <person name="Han X.H."/>
            <person name="Huang E.J."/>
            <person name="Li L.F."/>
            <person name="Wei W."/>
            <person name="Gao Y.C."/>
            <person name="Liu J.Z."/>
            <person name="Shao H.Z."/>
            <person name="Wang X."/>
            <person name="Wang C.C."/>
            <person name="Yang T.C."/>
            <person name="Huo Q.B."/>
            <person name="Li W."/>
            <person name="Chen H.Y."/>
            <person name="Chen S.E."/>
            <person name="Zhou L.G."/>
            <person name="Ni X.B."/>
            <person name="Tian J.H."/>
            <person name="Sheng Y."/>
            <person name="Liu T."/>
            <person name="Pan Y.S."/>
            <person name="Xia L.Y."/>
            <person name="Li J."/>
            <person name="Zhao F."/>
            <person name="Cao W.C."/>
        </authorList>
    </citation>
    <scope>NUCLEOTIDE SEQUENCE [LARGE SCALE GENOMIC DNA]</scope>
    <source>
        <strain evidence="1">Iper-2018</strain>
    </source>
</reference>
<keyword evidence="2" id="KW-1185">Reference proteome</keyword>
<organism evidence="1 2">
    <name type="scientific">Ixodes persulcatus</name>
    <name type="common">Taiga tick</name>
    <dbReference type="NCBI Taxonomy" id="34615"/>
    <lineage>
        <taxon>Eukaryota</taxon>
        <taxon>Metazoa</taxon>
        <taxon>Ecdysozoa</taxon>
        <taxon>Arthropoda</taxon>
        <taxon>Chelicerata</taxon>
        <taxon>Arachnida</taxon>
        <taxon>Acari</taxon>
        <taxon>Parasitiformes</taxon>
        <taxon>Ixodida</taxon>
        <taxon>Ixodoidea</taxon>
        <taxon>Ixodidae</taxon>
        <taxon>Ixodinae</taxon>
        <taxon>Ixodes</taxon>
    </lineage>
</organism>
<evidence type="ECO:0000313" key="2">
    <source>
        <dbReference type="Proteomes" id="UP000805193"/>
    </source>
</evidence>
<dbReference type="Proteomes" id="UP000805193">
    <property type="component" value="Unassembled WGS sequence"/>
</dbReference>
<accession>A0AC60PSQ4</accession>
<proteinExistence type="predicted"/>
<comment type="caution">
    <text evidence="1">The sequence shown here is derived from an EMBL/GenBank/DDBJ whole genome shotgun (WGS) entry which is preliminary data.</text>
</comment>
<sequence length="140" mass="15188">MSFAVSQGSGGSNERVQEIYIRSGTPGATSDSKTPGKTNSRIEVSTVNAGPDNQIGGNLTVYGGGQYRIKTTISDEMANYQITDESGQVRNITVPTTKSPHAGKYERRVIVENGVETVEEYQNDQLFKRTVDGVEQPLTK</sequence>
<evidence type="ECO:0000313" key="1">
    <source>
        <dbReference type="EMBL" id="KAG0424083.1"/>
    </source>
</evidence>
<name>A0AC60PSQ4_IXOPE</name>
<gene>
    <name evidence="1" type="ORF">HPB47_000173</name>
</gene>
<protein>
    <submittedName>
        <fullName evidence="1">Uncharacterized protein</fullName>
    </submittedName>
</protein>
<dbReference type="EMBL" id="JABSTQ010010019">
    <property type="protein sequence ID" value="KAG0424083.1"/>
    <property type="molecule type" value="Genomic_DNA"/>
</dbReference>